<dbReference type="PANTHER" id="PTHR36766">
    <property type="entry name" value="PLANT BROAD-SPECTRUM MILDEW RESISTANCE PROTEIN RPW8"/>
    <property type="match status" value="1"/>
</dbReference>
<accession>A0A8T0VJU7</accession>
<dbReference type="GO" id="GO:0042742">
    <property type="term" value="P:defense response to bacterium"/>
    <property type="evidence" value="ECO:0007669"/>
    <property type="project" value="UniProtKB-ARBA"/>
</dbReference>
<dbReference type="SUPFAM" id="SSF52540">
    <property type="entry name" value="P-loop containing nucleoside triphosphate hydrolases"/>
    <property type="match status" value="1"/>
</dbReference>
<dbReference type="GO" id="GO:0005524">
    <property type="term" value="F:ATP binding"/>
    <property type="evidence" value="ECO:0007669"/>
    <property type="project" value="UniProtKB-KW"/>
</dbReference>
<dbReference type="GO" id="GO:0043531">
    <property type="term" value="F:ADP binding"/>
    <property type="evidence" value="ECO:0007669"/>
    <property type="project" value="InterPro"/>
</dbReference>
<dbReference type="Pfam" id="PF00931">
    <property type="entry name" value="NB-ARC"/>
    <property type="match status" value="1"/>
</dbReference>
<evidence type="ECO:0000256" key="6">
    <source>
        <dbReference type="ARBA" id="ARBA00022840"/>
    </source>
</evidence>
<name>A0A8T0VJU7_PANVG</name>
<dbReference type="Pfam" id="PF23559">
    <property type="entry name" value="WHD_DRP"/>
    <property type="match status" value="1"/>
</dbReference>
<dbReference type="InterPro" id="IPR058922">
    <property type="entry name" value="WHD_DRP"/>
</dbReference>
<dbReference type="Proteomes" id="UP000823388">
    <property type="component" value="Chromosome 2N"/>
</dbReference>
<dbReference type="InterPro" id="IPR002182">
    <property type="entry name" value="NB-ARC"/>
</dbReference>
<dbReference type="Pfam" id="PF23598">
    <property type="entry name" value="LRR_14"/>
    <property type="match status" value="1"/>
</dbReference>
<dbReference type="InterPro" id="IPR027417">
    <property type="entry name" value="P-loop_NTPase"/>
</dbReference>
<evidence type="ECO:0000259" key="9">
    <source>
        <dbReference type="Pfam" id="PF18052"/>
    </source>
</evidence>
<dbReference type="Gene3D" id="3.80.10.10">
    <property type="entry name" value="Ribonuclease Inhibitor"/>
    <property type="match status" value="1"/>
</dbReference>
<evidence type="ECO:0000256" key="7">
    <source>
        <dbReference type="ARBA" id="ARBA00023054"/>
    </source>
</evidence>
<evidence type="ECO:0000256" key="2">
    <source>
        <dbReference type="ARBA" id="ARBA00022614"/>
    </source>
</evidence>
<feature type="domain" description="NB-ARC" evidence="8">
    <location>
        <begin position="172"/>
        <end position="347"/>
    </location>
</feature>
<dbReference type="Gene3D" id="1.20.5.4130">
    <property type="match status" value="1"/>
</dbReference>
<sequence length="814" mass="92458">MKAGAIVKHVAGKLSQTAWERMGGMLWNFKGDFQNMEDKMVTLQVVLSYADKRSRGRGTDDDALAQHWLKKYKSVAYDIEDAMDELEGNATIWKRSPSKVKLVFSSVNPLIVRISMSNKMRSIRLQLDSIAEDANKFNFLSSSASSTEQTNNERGRETYIGARDDIQMVGREREKKHILKLLQNHGDKEKSIIPIVGLGGLGKTTMAKFVYTLKESDEFRFDLKAWVYVSMDFKLEKVISDTISELDGRLPVKDATLHYLKSQLDKILYDKVYLIVLDDLWEESVHTLEELVTMLQSGKKGSKIVVTTRSEKVASTLSVVGSSHFHTVEPIKLEGLSDDECWSIMKPKNLGDDQITDFVDIGKEIAKQCNGVPLVAKALGYVMRKNCTREAWLEIKDSNIMDIKDDDKGILKGLLRSYHHMPPQLKLCFMYCSIFPKSRDIDHDSLIQQWIALGFIQGPDGQLQKIGIEYINEFLGMSFLNILTYLTVSSTRSFKPTHSLRMHDMVHDLARHVASNELSYTDGTENINTQWVKLNCNYLLLNQNKTLSTYIALPTNVRAISFRECDKLQLPQQAFSHTLYLRILDMSGCHVSKLPVSVYKLKLLRYLDASTLPISNLPKSLNLLLNLQTLILSNTSLNTLPTNIGNLQKLQYFNLLGCVSLCELPISFGNLSSLLFLNLASCHELHTLPEFFGRLNKLQFLNLSNCYKLHSLPESCSQLHDLAHLDLSDCHNLEEITDWIGNLSKLEYLNMSSCSKVQILPDPLCELKMLKRLDLSFCIKLEHLPSSIGDLRIETLDIEGCFFLRNLQRAFLVS</sequence>
<dbReference type="Pfam" id="PF00560">
    <property type="entry name" value="LRR_1"/>
    <property type="match status" value="1"/>
</dbReference>
<dbReference type="InterPro" id="IPR055414">
    <property type="entry name" value="LRR_R13L4/SHOC2-like"/>
</dbReference>
<dbReference type="SUPFAM" id="SSF52058">
    <property type="entry name" value="L domain-like"/>
    <property type="match status" value="1"/>
</dbReference>
<gene>
    <name evidence="12" type="ORF">PVAP13_2NG129200</name>
</gene>
<keyword evidence="6" id="KW-0067">ATP-binding</keyword>
<keyword evidence="2" id="KW-0433">Leucine-rich repeat</keyword>
<dbReference type="Gene3D" id="3.40.50.300">
    <property type="entry name" value="P-loop containing nucleotide triphosphate hydrolases"/>
    <property type="match status" value="1"/>
</dbReference>
<evidence type="ECO:0000259" key="8">
    <source>
        <dbReference type="Pfam" id="PF00931"/>
    </source>
</evidence>
<dbReference type="Gene3D" id="1.10.10.10">
    <property type="entry name" value="Winged helix-like DNA-binding domain superfamily/Winged helix DNA-binding domain"/>
    <property type="match status" value="1"/>
</dbReference>
<keyword evidence="5" id="KW-0611">Plant defense</keyword>
<keyword evidence="4" id="KW-0547">Nucleotide-binding</keyword>
<evidence type="ECO:0000313" key="13">
    <source>
        <dbReference type="Proteomes" id="UP000823388"/>
    </source>
</evidence>
<dbReference type="InterPro" id="IPR041118">
    <property type="entry name" value="Rx_N"/>
</dbReference>
<dbReference type="InterPro" id="IPR036388">
    <property type="entry name" value="WH-like_DNA-bd_sf"/>
</dbReference>
<evidence type="ECO:0000313" key="12">
    <source>
        <dbReference type="EMBL" id="KAG2634717.1"/>
    </source>
</evidence>
<protein>
    <submittedName>
        <fullName evidence="12">Uncharacterized protein</fullName>
    </submittedName>
</protein>
<organism evidence="12 13">
    <name type="scientific">Panicum virgatum</name>
    <name type="common">Blackwell switchgrass</name>
    <dbReference type="NCBI Taxonomy" id="38727"/>
    <lineage>
        <taxon>Eukaryota</taxon>
        <taxon>Viridiplantae</taxon>
        <taxon>Streptophyta</taxon>
        <taxon>Embryophyta</taxon>
        <taxon>Tracheophyta</taxon>
        <taxon>Spermatophyta</taxon>
        <taxon>Magnoliopsida</taxon>
        <taxon>Liliopsida</taxon>
        <taxon>Poales</taxon>
        <taxon>Poaceae</taxon>
        <taxon>PACMAD clade</taxon>
        <taxon>Panicoideae</taxon>
        <taxon>Panicodae</taxon>
        <taxon>Paniceae</taxon>
        <taxon>Panicinae</taxon>
        <taxon>Panicum</taxon>
        <taxon>Panicum sect. Hiantes</taxon>
    </lineage>
</organism>
<dbReference type="InterPro" id="IPR001611">
    <property type="entry name" value="Leu-rich_rpt"/>
</dbReference>
<comment type="similarity">
    <text evidence="1">Belongs to the disease resistance NB-LRR family.</text>
</comment>
<keyword evidence="3" id="KW-0677">Repeat</keyword>
<reference evidence="12" key="1">
    <citation type="submission" date="2020-05" db="EMBL/GenBank/DDBJ databases">
        <title>WGS assembly of Panicum virgatum.</title>
        <authorList>
            <person name="Lovell J.T."/>
            <person name="Jenkins J."/>
            <person name="Shu S."/>
            <person name="Juenger T.E."/>
            <person name="Schmutz J."/>
        </authorList>
    </citation>
    <scope>NUCLEOTIDE SEQUENCE</scope>
    <source>
        <strain evidence="12">AP13</strain>
    </source>
</reference>
<dbReference type="AlphaFoldDB" id="A0A8T0VJU7"/>
<dbReference type="InterPro" id="IPR032675">
    <property type="entry name" value="LRR_dom_sf"/>
</dbReference>
<feature type="domain" description="Disease resistance protein winged helix" evidence="10">
    <location>
        <begin position="434"/>
        <end position="510"/>
    </location>
</feature>
<evidence type="ECO:0000256" key="3">
    <source>
        <dbReference type="ARBA" id="ARBA00022737"/>
    </source>
</evidence>
<dbReference type="InterPro" id="IPR042197">
    <property type="entry name" value="Apaf_helical"/>
</dbReference>
<feature type="domain" description="Disease resistance N-terminal" evidence="9">
    <location>
        <begin position="6"/>
        <end position="100"/>
    </location>
</feature>
<evidence type="ECO:0000256" key="4">
    <source>
        <dbReference type="ARBA" id="ARBA00022741"/>
    </source>
</evidence>
<feature type="domain" description="Disease resistance R13L4/SHOC-2-like LRR" evidence="11">
    <location>
        <begin position="557"/>
        <end position="682"/>
    </location>
</feature>
<comment type="caution">
    <text evidence="12">The sequence shown here is derived from an EMBL/GenBank/DDBJ whole genome shotgun (WGS) entry which is preliminary data.</text>
</comment>
<evidence type="ECO:0000259" key="10">
    <source>
        <dbReference type="Pfam" id="PF23559"/>
    </source>
</evidence>
<dbReference type="GO" id="GO:0002758">
    <property type="term" value="P:innate immune response-activating signaling pathway"/>
    <property type="evidence" value="ECO:0007669"/>
    <property type="project" value="UniProtKB-ARBA"/>
</dbReference>
<keyword evidence="7" id="KW-0175">Coiled coil</keyword>
<proteinExistence type="inferred from homology"/>
<evidence type="ECO:0000259" key="11">
    <source>
        <dbReference type="Pfam" id="PF23598"/>
    </source>
</evidence>
<dbReference type="EMBL" id="CM029040">
    <property type="protein sequence ID" value="KAG2634717.1"/>
    <property type="molecule type" value="Genomic_DNA"/>
</dbReference>
<dbReference type="Pfam" id="PF18052">
    <property type="entry name" value="Rx_N"/>
    <property type="match status" value="1"/>
</dbReference>
<evidence type="ECO:0000256" key="5">
    <source>
        <dbReference type="ARBA" id="ARBA00022821"/>
    </source>
</evidence>
<dbReference type="GO" id="GO:0009626">
    <property type="term" value="P:plant-type hypersensitive response"/>
    <property type="evidence" value="ECO:0007669"/>
    <property type="project" value="UniProtKB-ARBA"/>
</dbReference>
<keyword evidence="13" id="KW-1185">Reference proteome</keyword>
<dbReference type="Gene3D" id="1.10.8.430">
    <property type="entry name" value="Helical domain of apoptotic protease-activating factors"/>
    <property type="match status" value="1"/>
</dbReference>
<dbReference type="FunFam" id="1.10.10.10:FF:000322">
    <property type="entry name" value="Probable disease resistance protein At1g63360"/>
    <property type="match status" value="1"/>
</dbReference>
<dbReference type="OrthoDB" id="674488at2759"/>
<evidence type="ECO:0000256" key="1">
    <source>
        <dbReference type="ARBA" id="ARBA00008894"/>
    </source>
</evidence>
<dbReference type="PANTHER" id="PTHR36766:SF40">
    <property type="entry name" value="DISEASE RESISTANCE PROTEIN RGA3"/>
    <property type="match status" value="1"/>
</dbReference>
<dbReference type="PRINTS" id="PR00364">
    <property type="entry name" value="DISEASERSIST"/>
</dbReference>